<evidence type="ECO:0000256" key="13">
    <source>
        <dbReference type="ARBA" id="ARBA00040794"/>
    </source>
</evidence>
<dbReference type="SUPFAM" id="SSF55811">
    <property type="entry name" value="Nudix"/>
    <property type="match status" value="1"/>
</dbReference>
<evidence type="ECO:0000256" key="10">
    <source>
        <dbReference type="ARBA" id="ARBA00035861"/>
    </source>
</evidence>
<dbReference type="GO" id="GO:0044716">
    <property type="term" value="F:8-oxo-GDP phosphatase activity"/>
    <property type="evidence" value="ECO:0007669"/>
    <property type="project" value="TreeGrafter"/>
</dbReference>
<dbReference type="Pfam" id="PF00293">
    <property type="entry name" value="NUDIX"/>
    <property type="match status" value="1"/>
</dbReference>
<evidence type="ECO:0000256" key="1">
    <source>
        <dbReference type="ARBA" id="ARBA00001946"/>
    </source>
</evidence>
<dbReference type="PRINTS" id="PR00502">
    <property type="entry name" value="NUDIXFAMILY"/>
</dbReference>
<reference evidence="19 20" key="1">
    <citation type="submission" date="2020-04" db="EMBL/GenBank/DDBJ databases">
        <title>Molecular characterization of pseudomonads from Agaricus bisporus reveal novel blotch 2 pathogens in Western Europe.</title>
        <authorList>
            <person name="Taparia T."/>
            <person name="Krijger M."/>
            <person name="Haynes E."/>
            <person name="Elpinstone J.G."/>
            <person name="Noble R."/>
            <person name="Van Der Wolf J."/>
        </authorList>
    </citation>
    <scope>NUCLEOTIDE SEQUENCE [LARGE SCALE GENOMIC DNA]</scope>
    <source>
        <strain evidence="19 20">P8021</strain>
    </source>
</reference>
<evidence type="ECO:0000256" key="16">
    <source>
        <dbReference type="ARBA" id="ARBA00042798"/>
    </source>
</evidence>
<gene>
    <name evidence="19" type="ORF">HX893_16360</name>
</gene>
<dbReference type="GO" id="GO:0006260">
    <property type="term" value="P:DNA replication"/>
    <property type="evidence" value="ECO:0007669"/>
    <property type="project" value="UniProtKB-KW"/>
</dbReference>
<dbReference type="Proteomes" id="UP000585226">
    <property type="component" value="Unassembled WGS sequence"/>
</dbReference>
<dbReference type="InterPro" id="IPR047127">
    <property type="entry name" value="MutT-like"/>
</dbReference>
<dbReference type="EC" id="3.6.1.55" evidence="12"/>
<dbReference type="GO" id="GO:0046872">
    <property type="term" value="F:metal ion binding"/>
    <property type="evidence" value="ECO:0007669"/>
    <property type="project" value="UniProtKB-KW"/>
</dbReference>
<organism evidence="19 20">
    <name type="scientific">Pseudomonas reactans</name>
    <dbReference type="NCBI Taxonomy" id="117680"/>
    <lineage>
        <taxon>Bacteria</taxon>
        <taxon>Pseudomonadati</taxon>
        <taxon>Pseudomonadota</taxon>
        <taxon>Gammaproteobacteria</taxon>
        <taxon>Pseudomonadales</taxon>
        <taxon>Pseudomonadaceae</taxon>
        <taxon>Pseudomonas</taxon>
    </lineage>
</organism>
<evidence type="ECO:0000256" key="14">
    <source>
        <dbReference type="ARBA" id="ARBA00041592"/>
    </source>
</evidence>
<evidence type="ECO:0000256" key="3">
    <source>
        <dbReference type="ARBA" id="ARBA00022457"/>
    </source>
</evidence>
<dbReference type="EMBL" id="JACASD010000037">
    <property type="protein sequence ID" value="NWE89706.1"/>
    <property type="molecule type" value="Genomic_DNA"/>
</dbReference>
<dbReference type="InterPro" id="IPR020476">
    <property type="entry name" value="Nudix_hydrolase"/>
</dbReference>
<evidence type="ECO:0000256" key="4">
    <source>
        <dbReference type="ARBA" id="ARBA00022705"/>
    </source>
</evidence>
<proteinExistence type="inferred from homology"/>
<evidence type="ECO:0000313" key="19">
    <source>
        <dbReference type="EMBL" id="NWE89706.1"/>
    </source>
</evidence>
<evidence type="ECO:0000256" key="2">
    <source>
        <dbReference type="ARBA" id="ARBA00005582"/>
    </source>
</evidence>
<dbReference type="Gene3D" id="3.90.79.10">
    <property type="entry name" value="Nucleoside Triphosphate Pyrophosphohydrolase"/>
    <property type="match status" value="1"/>
</dbReference>
<keyword evidence="3" id="KW-0515">Mutator protein</keyword>
<keyword evidence="9" id="KW-0234">DNA repair</keyword>
<evidence type="ECO:0000313" key="20">
    <source>
        <dbReference type="Proteomes" id="UP000585226"/>
    </source>
</evidence>
<keyword evidence="6" id="KW-0227">DNA damage</keyword>
<evidence type="ECO:0000256" key="7">
    <source>
        <dbReference type="ARBA" id="ARBA00022801"/>
    </source>
</evidence>
<dbReference type="GO" id="GO:0008413">
    <property type="term" value="F:8-oxo-7,8-dihydroguanosine triphosphate pyrophosphatase activity"/>
    <property type="evidence" value="ECO:0007669"/>
    <property type="project" value="TreeGrafter"/>
</dbReference>
<dbReference type="InterPro" id="IPR000086">
    <property type="entry name" value="NUDIX_hydrolase_dom"/>
</dbReference>
<evidence type="ECO:0000256" key="8">
    <source>
        <dbReference type="ARBA" id="ARBA00022842"/>
    </source>
</evidence>
<dbReference type="PANTHER" id="PTHR47707:SF1">
    <property type="entry name" value="NUDIX HYDROLASE FAMILY PROTEIN"/>
    <property type="match status" value="1"/>
</dbReference>
<dbReference type="AlphaFoldDB" id="A0A7Y8G3I8"/>
<name>A0A7Y8G3I8_9PSED</name>
<comment type="similarity">
    <text evidence="2 17">Belongs to the Nudix hydrolase family.</text>
</comment>
<dbReference type="InterPro" id="IPR015797">
    <property type="entry name" value="NUDIX_hydrolase-like_dom_sf"/>
</dbReference>
<dbReference type="InterPro" id="IPR020084">
    <property type="entry name" value="NUDIX_hydrolase_CS"/>
</dbReference>
<evidence type="ECO:0000256" key="5">
    <source>
        <dbReference type="ARBA" id="ARBA00022723"/>
    </source>
</evidence>
<dbReference type="CDD" id="cd03425">
    <property type="entry name" value="NUDIX_MutT_NudA_like"/>
    <property type="match status" value="1"/>
</dbReference>
<evidence type="ECO:0000256" key="9">
    <source>
        <dbReference type="ARBA" id="ARBA00023204"/>
    </source>
</evidence>
<evidence type="ECO:0000259" key="18">
    <source>
        <dbReference type="PROSITE" id="PS51462"/>
    </source>
</evidence>
<comment type="caution">
    <text evidence="19">The sequence shown here is derived from an EMBL/GenBank/DDBJ whole genome shotgun (WGS) entry which is preliminary data.</text>
</comment>
<dbReference type="RefSeq" id="WP_177111781.1">
    <property type="nucleotide sequence ID" value="NZ_JACASD010000037.1"/>
</dbReference>
<dbReference type="GO" id="GO:0044715">
    <property type="term" value="F:8-oxo-dGDP phosphatase activity"/>
    <property type="evidence" value="ECO:0007669"/>
    <property type="project" value="TreeGrafter"/>
</dbReference>
<comment type="catalytic activity">
    <reaction evidence="10">
        <text>8-oxo-dGTP + H2O = 8-oxo-dGMP + diphosphate + H(+)</text>
        <dbReference type="Rhea" id="RHEA:31575"/>
        <dbReference type="ChEBI" id="CHEBI:15377"/>
        <dbReference type="ChEBI" id="CHEBI:15378"/>
        <dbReference type="ChEBI" id="CHEBI:33019"/>
        <dbReference type="ChEBI" id="CHEBI:63224"/>
        <dbReference type="ChEBI" id="CHEBI:77896"/>
        <dbReference type="EC" id="3.6.1.55"/>
    </reaction>
</comment>
<evidence type="ECO:0000256" key="12">
    <source>
        <dbReference type="ARBA" id="ARBA00038905"/>
    </source>
</evidence>
<dbReference type="PANTHER" id="PTHR47707">
    <property type="entry name" value="8-OXO-DGTP DIPHOSPHATASE"/>
    <property type="match status" value="1"/>
</dbReference>
<feature type="domain" description="Nudix hydrolase" evidence="18">
    <location>
        <begin position="1"/>
        <end position="126"/>
    </location>
</feature>
<evidence type="ECO:0000256" key="17">
    <source>
        <dbReference type="RuleBase" id="RU003476"/>
    </source>
</evidence>
<keyword evidence="7 17" id="KW-0378">Hydrolase</keyword>
<accession>A0A7Y8G3I8</accession>
<dbReference type="PROSITE" id="PS00893">
    <property type="entry name" value="NUDIX_BOX"/>
    <property type="match status" value="1"/>
</dbReference>
<keyword evidence="5" id="KW-0479">Metal-binding</keyword>
<keyword evidence="8" id="KW-0460">Magnesium</keyword>
<comment type="cofactor">
    <cofactor evidence="1">
        <name>Mg(2+)</name>
        <dbReference type="ChEBI" id="CHEBI:18420"/>
    </cofactor>
</comment>
<evidence type="ECO:0000256" key="15">
    <source>
        <dbReference type="ARBA" id="ARBA00041979"/>
    </source>
</evidence>
<sequence length="129" mass="14344">MKKPVAAAVVYLDGRILITRRAPGQNLEGLWEFPGGKVEPGETLHECIVRELVEELGVTSVAGEILITVIYTYPGGTIELIAVLVELQSTQFTLQVHDLYKWVRPDDLLLYDLAPADIPIAEEIIRKYG</sequence>
<evidence type="ECO:0000256" key="6">
    <source>
        <dbReference type="ARBA" id="ARBA00022763"/>
    </source>
</evidence>
<evidence type="ECO:0000256" key="11">
    <source>
        <dbReference type="ARBA" id="ARBA00036904"/>
    </source>
</evidence>
<comment type="catalytic activity">
    <reaction evidence="11">
        <text>8-oxo-GTP + H2O = 8-oxo-GMP + diphosphate + H(+)</text>
        <dbReference type="Rhea" id="RHEA:67616"/>
        <dbReference type="ChEBI" id="CHEBI:15377"/>
        <dbReference type="ChEBI" id="CHEBI:15378"/>
        <dbReference type="ChEBI" id="CHEBI:33019"/>
        <dbReference type="ChEBI" id="CHEBI:143553"/>
        <dbReference type="ChEBI" id="CHEBI:145694"/>
    </reaction>
</comment>
<dbReference type="PROSITE" id="PS51462">
    <property type="entry name" value="NUDIX"/>
    <property type="match status" value="1"/>
</dbReference>
<dbReference type="GO" id="GO:0006281">
    <property type="term" value="P:DNA repair"/>
    <property type="evidence" value="ECO:0007669"/>
    <property type="project" value="UniProtKB-KW"/>
</dbReference>
<keyword evidence="4" id="KW-0235">DNA replication</keyword>
<protein>
    <recommendedName>
        <fullName evidence="13">8-oxo-dGTP diphosphatase</fullName>
        <ecNumber evidence="12">3.6.1.55</ecNumber>
    </recommendedName>
    <alternativeName>
        <fullName evidence="16">7,8-dihydro-8-oxoguanine-triphosphatase</fullName>
    </alternativeName>
    <alternativeName>
        <fullName evidence="15">Mutator protein MutT</fullName>
    </alternativeName>
    <alternativeName>
        <fullName evidence="14">dGTP pyrophosphohydrolase</fullName>
    </alternativeName>
</protein>
<dbReference type="GO" id="GO:0035539">
    <property type="term" value="F:8-oxo-7,8-dihydrodeoxyguanosine triphosphate pyrophosphatase activity"/>
    <property type="evidence" value="ECO:0007669"/>
    <property type="project" value="UniProtKB-EC"/>
</dbReference>